<feature type="compositionally biased region" description="Low complexity" evidence="1">
    <location>
        <begin position="369"/>
        <end position="396"/>
    </location>
</feature>
<evidence type="ECO:0000256" key="1">
    <source>
        <dbReference type="SAM" id="MobiDB-lite"/>
    </source>
</evidence>
<feature type="region of interest" description="Disordered" evidence="1">
    <location>
        <begin position="321"/>
        <end position="404"/>
    </location>
</feature>
<name>A0A1V2LAM9_CYBFA</name>
<gene>
    <name evidence="3" type="ORF">BON22_1729</name>
</gene>
<dbReference type="OMA" id="MGWLEGI"/>
<comment type="caution">
    <text evidence="3">The sequence shown here is derived from an EMBL/GenBank/DDBJ whole genome shotgun (WGS) entry which is preliminary data.</text>
</comment>
<dbReference type="PROSITE" id="PS50195">
    <property type="entry name" value="PX"/>
    <property type="match status" value="1"/>
</dbReference>
<protein>
    <recommendedName>
        <fullName evidence="2">PX domain-containing protein</fullName>
    </recommendedName>
</protein>
<dbReference type="InterPro" id="IPR001683">
    <property type="entry name" value="PX_dom"/>
</dbReference>
<dbReference type="InterPro" id="IPR036871">
    <property type="entry name" value="PX_dom_sf"/>
</dbReference>
<dbReference type="Pfam" id="PF12828">
    <property type="entry name" value="PXB"/>
    <property type="match status" value="1"/>
</dbReference>
<dbReference type="Pfam" id="PF12825">
    <property type="entry name" value="DUF3818"/>
    <property type="match status" value="1"/>
</dbReference>
<dbReference type="InterPro" id="IPR024554">
    <property type="entry name" value="LEC1-like_C"/>
</dbReference>
<dbReference type="Proteomes" id="UP000189513">
    <property type="component" value="Unassembled WGS sequence"/>
</dbReference>
<evidence type="ECO:0000313" key="3">
    <source>
        <dbReference type="EMBL" id="ONH68111.1"/>
    </source>
</evidence>
<feature type="domain" description="PX" evidence="2">
    <location>
        <begin position="197"/>
        <end position="442"/>
    </location>
</feature>
<dbReference type="EMBL" id="MPUK01000003">
    <property type="protein sequence ID" value="ONH68111.1"/>
    <property type="molecule type" value="Genomic_DNA"/>
</dbReference>
<dbReference type="Pfam" id="PF00787">
    <property type="entry name" value="PX"/>
    <property type="match status" value="1"/>
</dbReference>
<dbReference type="STRING" id="36022.A0A1V2LAM9"/>
<evidence type="ECO:0000259" key="2">
    <source>
        <dbReference type="PROSITE" id="PS50195"/>
    </source>
</evidence>
<dbReference type="InterPro" id="IPR047168">
    <property type="entry name" value="LEC1-like"/>
</dbReference>
<proteinExistence type="predicted"/>
<reference evidence="4" key="1">
    <citation type="journal article" date="2017" name="Genome Announc.">
        <title>Genome sequences of Cyberlindnera fabianii 65, Pichia kudriavzevii 129, and Saccharomyces cerevisiae 131 isolated from fermented masau fruits in Zimbabwe.</title>
        <authorList>
            <person name="van Rijswijck I.M.H."/>
            <person name="Derks M.F.L."/>
            <person name="Abee T."/>
            <person name="de Ridder D."/>
            <person name="Smid E.J."/>
        </authorList>
    </citation>
    <scope>NUCLEOTIDE SEQUENCE [LARGE SCALE GENOMIC DNA]</scope>
    <source>
        <strain evidence="4">65</strain>
    </source>
</reference>
<dbReference type="PANTHER" id="PTHR47185:SF1">
    <property type="entry name" value="PX DOMAIN-CONTAINING PROTEIN YPR097W"/>
    <property type="match status" value="1"/>
</dbReference>
<sequence length="977" mass="113628">MTTVTPAQEHYLKRELIRLQLEDEVEQFNDPFALRHFGPPFTADDPKKVGGKSRSFKRKSSKKSSMSIDTSISNNESISEQFPLTKYFFSNFVLTLPFLSREQQDYDEFWVQKVQVFFEKFMSMSMSESMDRDEASKRKKMGNKLQKLLIMMYNSGIGTTNELEYYEHTKSEIKGDEVESVFLNGINVNVCGVRKVKTANNAFLSGLNLTKAYEEHYEFLIKTRVDLPESENVYVSRRYSDFKDLHHRRLKAKYPGKQLPKLPSKVKSIVNLGSSNEDQFEPIQEFEDMDEDEIQEAKLNEQHDLEIRKSLTDLFKDLNLESQQEQPKTPITQSTEKFTPQSSSKSPLKSSMGFLKSPKLWGSEKKNKSSSSSSSTTTTTTSSTAKRATTPTPSKANEVENKLPREKSRVGLRGYLRELLKDIEVSHSEILKEFLYKGKIIKLSNEDLIDIKIRENLDLLLLVNQVKFQREAYNKINTLKKASLPLRAELLYSDNGIMKIFEEFKTKEHISELSPMLKNFIDWSKVEIAATIYQMFLGSDGSYELYTQLRRMHKLLPYSIMINILRFTNPMSIVKTMVDLLVASPFGGKSIMQTLFSGILSDDIKSQTKVIAELEAKIDQKEIIQRMKMFVFEAPSYDLVQEIRRESKDMNTDLLLTLIISPRLSDYSYVSEDLIGRVFQSYNEYKKLEKSEDNHENLEFINHEMLELYSDLKTLFKLYVRKRDKEIMKQLWAESELISILKEMFTMFYQPLVNLFASAHVDVAFKHFEDFMDDLVALLDVLTHEIYVKDTSQIVDDIMKLLEKHEDSFYQFLHDVYMNDKDGIFEKLVNWINGVLKFLRHAKDINPTVVSKRIDFNEMLKDESVNKEEILKEVNAIIDLVKKHHEEYKKKLAKQQDKKFNVVEENWDAINKIEIFQTSDFGINDHDIISLGSDDDDDDETADNILESEKNADTTHIKTLLTPFKKQVLEVLQSYCD</sequence>
<dbReference type="GO" id="GO:0035091">
    <property type="term" value="F:phosphatidylinositol binding"/>
    <property type="evidence" value="ECO:0007669"/>
    <property type="project" value="InterPro"/>
</dbReference>
<dbReference type="SMART" id="SM00312">
    <property type="entry name" value="PX"/>
    <property type="match status" value="1"/>
</dbReference>
<accession>A0A1V2LAM9</accession>
<dbReference type="VEuPathDB" id="FungiDB:BON22_1729"/>
<dbReference type="Gene3D" id="3.30.1520.10">
    <property type="entry name" value="Phox-like domain"/>
    <property type="match status" value="1"/>
</dbReference>
<dbReference type="CDD" id="cd06869">
    <property type="entry name" value="PX_UP2_fungi"/>
    <property type="match status" value="1"/>
</dbReference>
<keyword evidence="4" id="KW-1185">Reference proteome</keyword>
<feature type="region of interest" description="Disordered" evidence="1">
    <location>
        <begin position="43"/>
        <end position="70"/>
    </location>
</feature>
<organism evidence="3 4">
    <name type="scientific">Cyberlindnera fabianii</name>
    <name type="common">Yeast</name>
    <name type="synonym">Hansenula fabianii</name>
    <dbReference type="NCBI Taxonomy" id="36022"/>
    <lineage>
        <taxon>Eukaryota</taxon>
        <taxon>Fungi</taxon>
        <taxon>Dikarya</taxon>
        <taxon>Ascomycota</taxon>
        <taxon>Saccharomycotina</taxon>
        <taxon>Saccharomycetes</taxon>
        <taxon>Phaffomycetales</taxon>
        <taxon>Phaffomycetaceae</taxon>
        <taxon>Cyberlindnera</taxon>
    </lineage>
</organism>
<dbReference type="SUPFAM" id="SSF64268">
    <property type="entry name" value="PX domain"/>
    <property type="match status" value="1"/>
</dbReference>
<feature type="compositionally biased region" description="Basic residues" evidence="1">
    <location>
        <begin position="49"/>
        <end position="62"/>
    </location>
</feature>
<dbReference type="PANTHER" id="PTHR47185">
    <property type="entry name" value="PX DOMAIN-CONTAINING PROTEIN YPR097W"/>
    <property type="match status" value="1"/>
</dbReference>
<feature type="compositionally biased region" description="Low complexity" evidence="1">
    <location>
        <begin position="342"/>
        <end position="351"/>
    </location>
</feature>
<feature type="compositionally biased region" description="Polar residues" evidence="1">
    <location>
        <begin position="321"/>
        <end position="341"/>
    </location>
</feature>
<dbReference type="AlphaFoldDB" id="A0A1V2LAM9"/>
<evidence type="ECO:0000313" key="4">
    <source>
        <dbReference type="Proteomes" id="UP000189513"/>
    </source>
</evidence>
<dbReference type="InterPro" id="IPR024555">
    <property type="entry name" value="PX-associated"/>
</dbReference>